<reference evidence="1 2" key="1">
    <citation type="submission" date="2018-11" db="EMBL/GenBank/DDBJ databases">
        <authorList>
            <consortium name="Pathogen Informatics"/>
        </authorList>
    </citation>
    <scope>NUCLEOTIDE SEQUENCE [LARGE SCALE GENOMIC DNA]</scope>
</reference>
<dbReference type="WBParaSite" id="HPBE_0002280301-mRNA-1">
    <property type="protein sequence ID" value="HPBE_0002280301-mRNA-1"/>
    <property type="gene ID" value="HPBE_0002280301"/>
</dbReference>
<organism evidence="2 3">
    <name type="scientific">Heligmosomoides polygyrus</name>
    <name type="common">Parasitic roundworm</name>
    <dbReference type="NCBI Taxonomy" id="6339"/>
    <lineage>
        <taxon>Eukaryota</taxon>
        <taxon>Metazoa</taxon>
        <taxon>Ecdysozoa</taxon>
        <taxon>Nematoda</taxon>
        <taxon>Chromadorea</taxon>
        <taxon>Rhabditida</taxon>
        <taxon>Rhabditina</taxon>
        <taxon>Rhabditomorpha</taxon>
        <taxon>Strongyloidea</taxon>
        <taxon>Heligmosomidae</taxon>
        <taxon>Heligmosomoides</taxon>
    </lineage>
</organism>
<keyword evidence="2" id="KW-1185">Reference proteome</keyword>
<evidence type="ECO:0000313" key="1">
    <source>
        <dbReference type="EMBL" id="VDP34784.1"/>
    </source>
</evidence>
<dbReference type="EMBL" id="UZAH01034370">
    <property type="protein sequence ID" value="VDP34784.1"/>
    <property type="molecule type" value="Genomic_DNA"/>
</dbReference>
<evidence type="ECO:0000313" key="3">
    <source>
        <dbReference type="WBParaSite" id="HPBE_0002280301-mRNA-1"/>
    </source>
</evidence>
<proteinExistence type="predicted"/>
<accession>A0A3P8DRW3</accession>
<name>A0A183GJF4_HELPZ</name>
<evidence type="ECO:0000313" key="2">
    <source>
        <dbReference type="Proteomes" id="UP000050761"/>
    </source>
</evidence>
<reference evidence="3" key="2">
    <citation type="submission" date="2019-09" db="UniProtKB">
        <authorList>
            <consortium name="WormBaseParasite"/>
        </authorList>
    </citation>
    <scope>IDENTIFICATION</scope>
</reference>
<dbReference type="AlphaFoldDB" id="A0A183GJF4"/>
<gene>
    <name evidence="1" type="ORF">HPBE_LOCUS22800</name>
</gene>
<dbReference type="Proteomes" id="UP000050761">
    <property type="component" value="Unassembled WGS sequence"/>
</dbReference>
<sequence>MKAVEKGKLVLDHLKVLEVVDNQLLEELHLEKLNYADGMVLVQRNPSLNMSKYCASLARVLDGQAMIAENKVDCVLAEEQSIQRRIKEFCAGDEALWNENGGKLKQTWDIRELKTAFEADPTAARQLAMGLRAQLSLFGVILPLGVIALKGRDA</sequence>
<accession>A0A183GJF4</accession>
<protein>
    <submittedName>
        <fullName evidence="3">Recep_L_domain domain-containing protein</fullName>
    </submittedName>
</protein>